<evidence type="ECO:0000256" key="1">
    <source>
        <dbReference type="SAM" id="MobiDB-lite"/>
    </source>
</evidence>
<dbReference type="Proteomes" id="UP000515129">
    <property type="component" value="Unplaced"/>
</dbReference>
<protein>
    <submittedName>
        <fullName evidence="3">Uncharacterized protein LOC113071473</fullName>
    </submittedName>
</protein>
<sequence length="331" mass="36345">MDGSTNSLDDVSAESSTEFPDRLSLMEVRLQAQEDEITLLKSSLADALRTLRLHDQQIPLLKQQLIAVNPAAARVLNHSCYVDGFSKPCRLSTSSLDGFHHTPNSHISNTAENGEGGAKTISSYKPSTSDRCTQTEPWIPNHETVPLALTRAIQSLSLEDALPESIQFTDETPIKLRGEEEDAFEEEMGKDQTWSSSVEETIQPTTNRTLQQQQSKCSEDSQGSGPQTPTSSSPAPPKELASSPHGGPLSSIREEEKMLVRRNSEKSRDSQDKTKQRLSKKAASSTNLLTRSPSLESRSKDLLSSAGNKTSLSFSHLLFLHSSFMNISKPH</sequence>
<dbReference type="AlphaFoldDB" id="A0A6P6MX29"/>
<feature type="compositionally biased region" description="Polar residues" evidence="1">
    <location>
        <begin position="206"/>
        <end position="216"/>
    </location>
</feature>
<dbReference type="RefSeq" id="XP_026100611.1">
    <property type="nucleotide sequence ID" value="XM_026244826.1"/>
</dbReference>
<organism evidence="2 3">
    <name type="scientific">Carassius auratus</name>
    <name type="common">Goldfish</name>
    <dbReference type="NCBI Taxonomy" id="7957"/>
    <lineage>
        <taxon>Eukaryota</taxon>
        <taxon>Metazoa</taxon>
        <taxon>Chordata</taxon>
        <taxon>Craniata</taxon>
        <taxon>Vertebrata</taxon>
        <taxon>Euteleostomi</taxon>
        <taxon>Actinopterygii</taxon>
        <taxon>Neopterygii</taxon>
        <taxon>Teleostei</taxon>
        <taxon>Ostariophysi</taxon>
        <taxon>Cypriniformes</taxon>
        <taxon>Cyprinidae</taxon>
        <taxon>Cyprininae</taxon>
        <taxon>Carassius</taxon>
    </lineage>
</organism>
<dbReference type="CDD" id="cd21949">
    <property type="entry name" value="TD_EMAP3"/>
    <property type="match status" value="1"/>
</dbReference>
<evidence type="ECO:0000313" key="3">
    <source>
        <dbReference type="RefSeq" id="XP_026100611.1"/>
    </source>
</evidence>
<dbReference type="KEGG" id="caua:113071473"/>
<name>A0A6P6MX29_CARAU</name>
<accession>A0A6P6MX29</accession>
<gene>
    <name evidence="3" type="primary">LOC113071473</name>
</gene>
<feature type="compositionally biased region" description="Low complexity" evidence="1">
    <location>
        <begin position="221"/>
        <end position="233"/>
    </location>
</feature>
<feature type="compositionally biased region" description="Polar residues" evidence="1">
    <location>
        <begin position="192"/>
        <end position="201"/>
    </location>
</feature>
<keyword evidence="2" id="KW-1185">Reference proteome</keyword>
<feature type="compositionally biased region" description="Basic and acidic residues" evidence="1">
    <location>
        <begin position="252"/>
        <end position="275"/>
    </location>
</feature>
<proteinExistence type="predicted"/>
<feature type="region of interest" description="Disordered" evidence="1">
    <location>
        <begin position="206"/>
        <end position="306"/>
    </location>
</feature>
<evidence type="ECO:0000313" key="2">
    <source>
        <dbReference type="Proteomes" id="UP000515129"/>
    </source>
</evidence>
<feature type="compositionally biased region" description="Polar residues" evidence="1">
    <location>
        <begin position="282"/>
        <end position="296"/>
    </location>
</feature>
<dbReference type="GeneID" id="113071473"/>
<dbReference type="OrthoDB" id="8960867at2759"/>
<reference evidence="3" key="1">
    <citation type="submission" date="2025-08" db="UniProtKB">
        <authorList>
            <consortium name="RefSeq"/>
        </authorList>
    </citation>
    <scope>IDENTIFICATION</scope>
    <source>
        <strain evidence="3">Wakin</strain>
        <tissue evidence="3">Muscle</tissue>
    </source>
</reference>
<feature type="region of interest" description="Disordered" evidence="1">
    <location>
        <begin position="182"/>
        <end position="201"/>
    </location>
</feature>